<comment type="similarity">
    <text evidence="1">Belongs to the short-chain dehydrogenases/reductases (SDR) family.</text>
</comment>
<comment type="caution">
    <text evidence="4">The sequence shown here is derived from an EMBL/GenBank/DDBJ whole genome shotgun (WGS) entry which is preliminary data.</text>
</comment>
<dbReference type="InterPro" id="IPR002347">
    <property type="entry name" value="SDR_fam"/>
</dbReference>
<organism evidence="4 5">
    <name type="scientific">Pseudoclavibacter caeni</name>
    <dbReference type="NCBI Taxonomy" id="908846"/>
    <lineage>
        <taxon>Bacteria</taxon>
        <taxon>Bacillati</taxon>
        <taxon>Actinomycetota</taxon>
        <taxon>Actinomycetes</taxon>
        <taxon>Micrococcales</taxon>
        <taxon>Microbacteriaceae</taxon>
        <taxon>Pseudoclavibacter</taxon>
    </lineage>
</organism>
<evidence type="ECO:0000256" key="3">
    <source>
        <dbReference type="SAM" id="MobiDB-lite"/>
    </source>
</evidence>
<reference evidence="4 5" key="1">
    <citation type="submission" date="2019-09" db="EMBL/GenBank/DDBJ databases">
        <title>Phylogeny of genus Pseudoclavibacter and closely related genus.</title>
        <authorList>
            <person name="Li Y."/>
        </authorList>
    </citation>
    <scope>NUCLEOTIDE SEQUENCE [LARGE SCALE GENOMIC DNA]</scope>
    <source>
        <strain evidence="4 5">JCM 16921</strain>
    </source>
</reference>
<proteinExistence type="inferred from homology"/>
<evidence type="ECO:0000313" key="5">
    <source>
        <dbReference type="Proteomes" id="UP000481339"/>
    </source>
</evidence>
<evidence type="ECO:0000256" key="2">
    <source>
        <dbReference type="ARBA" id="ARBA00023002"/>
    </source>
</evidence>
<keyword evidence="2" id="KW-0560">Oxidoreductase</keyword>
<keyword evidence="5" id="KW-1185">Reference proteome</keyword>
<dbReference type="SUPFAM" id="SSF51735">
    <property type="entry name" value="NAD(P)-binding Rossmann-fold domains"/>
    <property type="match status" value="1"/>
</dbReference>
<accession>A0A7C8BPJ2</accession>
<dbReference type="EMBL" id="WBKA01000001">
    <property type="protein sequence ID" value="KAB1633850.1"/>
    <property type="molecule type" value="Genomic_DNA"/>
</dbReference>
<dbReference type="Pfam" id="PF00106">
    <property type="entry name" value="adh_short"/>
    <property type="match status" value="1"/>
</dbReference>
<evidence type="ECO:0000256" key="1">
    <source>
        <dbReference type="ARBA" id="ARBA00006484"/>
    </source>
</evidence>
<name>A0A7C8BPJ2_9MICO</name>
<dbReference type="PRINTS" id="PR00081">
    <property type="entry name" value="GDHRDH"/>
</dbReference>
<feature type="region of interest" description="Disordered" evidence="3">
    <location>
        <begin position="254"/>
        <end position="278"/>
    </location>
</feature>
<protein>
    <submittedName>
        <fullName evidence="4">SDR family NAD(P)-dependent oxidoreductase</fullName>
    </submittedName>
</protein>
<dbReference type="OrthoDB" id="9775296at2"/>
<evidence type="ECO:0000313" key="4">
    <source>
        <dbReference type="EMBL" id="KAB1633850.1"/>
    </source>
</evidence>
<dbReference type="FunFam" id="3.40.50.720:FF:000047">
    <property type="entry name" value="NADP-dependent L-serine/L-allo-threonine dehydrogenase"/>
    <property type="match status" value="1"/>
</dbReference>
<dbReference type="PANTHER" id="PTHR42901:SF1">
    <property type="entry name" value="ALCOHOL DEHYDROGENASE"/>
    <property type="match status" value="1"/>
</dbReference>
<dbReference type="InterPro" id="IPR036291">
    <property type="entry name" value="NAD(P)-bd_dom_sf"/>
</dbReference>
<dbReference type="GO" id="GO:0016616">
    <property type="term" value="F:oxidoreductase activity, acting on the CH-OH group of donors, NAD or NADP as acceptor"/>
    <property type="evidence" value="ECO:0007669"/>
    <property type="project" value="UniProtKB-ARBA"/>
</dbReference>
<dbReference type="AlphaFoldDB" id="A0A7C8BPJ2"/>
<dbReference type="Proteomes" id="UP000481339">
    <property type="component" value="Unassembled WGS sequence"/>
</dbReference>
<dbReference type="PANTHER" id="PTHR42901">
    <property type="entry name" value="ALCOHOL DEHYDROGENASE"/>
    <property type="match status" value="1"/>
</dbReference>
<sequence>MLVTGASSGIGRATAVLLREHGWRVIAVARREERLAELAEQTGVIPFAADLTDEAEVADLVEFVAEQGRLDALVNVTGGAIGVDPIETGALDDWLRMYEINTLATLRITQGLLPALRRTAAVHGSASILTVTSTAGLIVYEGGAGYTAAKHAEQALVDTLRLELNGEPIRVMAVAPGLVHTAEFSLNRLHGDQRRADDVYAGVDHPLTAEDVAQVIVQSLELPPHVNLDLVVVRPVAQAAQHKLHHGPLRVRGVAGDDRHPADAAGRLAVDGAAGTAE</sequence>
<dbReference type="Gene3D" id="3.40.50.720">
    <property type="entry name" value="NAD(P)-binding Rossmann-like Domain"/>
    <property type="match status" value="1"/>
</dbReference>
<gene>
    <name evidence="4" type="ORF">F8O02_02085</name>
</gene>